<reference evidence="1" key="1">
    <citation type="submission" date="2012-05" db="EMBL/GenBank/DDBJ databases">
        <authorList>
            <person name="Krishnakumar V."/>
            <person name="Cheung F."/>
            <person name="Xiao Y."/>
            <person name="Chan A."/>
            <person name="Moskal W.A."/>
            <person name="Town C.D."/>
        </authorList>
    </citation>
    <scope>NUCLEOTIDE SEQUENCE</scope>
</reference>
<sequence>MQSRMPWYLTLRGRCMTVQQRMGEHGFWVQFLWVMGQKSEVHGLWVQFVLVMGSIPYGTENLKIKSWVLGRRSRLGGEDMVELRFFFDRQVELRLPGKNHRLP</sequence>
<dbReference type="AlphaFoldDB" id="I3TA23"/>
<proteinExistence type="evidence at transcript level"/>
<protein>
    <submittedName>
        <fullName evidence="1">Uncharacterized protein</fullName>
    </submittedName>
</protein>
<dbReference type="EMBL" id="BT149571">
    <property type="protein sequence ID" value="AFK49365.1"/>
    <property type="molecule type" value="mRNA"/>
</dbReference>
<accession>I3TA23</accession>
<name>I3TA23_LOTJA</name>
<organism evidence="1">
    <name type="scientific">Lotus japonicus</name>
    <name type="common">Lotus corniculatus var. japonicus</name>
    <dbReference type="NCBI Taxonomy" id="34305"/>
    <lineage>
        <taxon>Eukaryota</taxon>
        <taxon>Viridiplantae</taxon>
        <taxon>Streptophyta</taxon>
        <taxon>Embryophyta</taxon>
        <taxon>Tracheophyta</taxon>
        <taxon>Spermatophyta</taxon>
        <taxon>Magnoliopsida</taxon>
        <taxon>eudicotyledons</taxon>
        <taxon>Gunneridae</taxon>
        <taxon>Pentapetalae</taxon>
        <taxon>rosids</taxon>
        <taxon>fabids</taxon>
        <taxon>Fabales</taxon>
        <taxon>Fabaceae</taxon>
        <taxon>Papilionoideae</taxon>
        <taxon>50 kb inversion clade</taxon>
        <taxon>NPAAA clade</taxon>
        <taxon>Hologalegina</taxon>
        <taxon>robinioid clade</taxon>
        <taxon>Loteae</taxon>
        <taxon>Lotus</taxon>
    </lineage>
</organism>
<evidence type="ECO:0000313" key="1">
    <source>
        <dbReference type="EMBL" id="AFK49365.1"/>
    </source>
</evidence>